<proteinExistence type="predicted"/>
<organism evidence="6">
    <name type="scientific">Trypanosoma brucei equiperdum</name>
    <dbReference type="NCBI Taxonomy" id="630700"/>
    <lineage>
        <taxon>Eukaryota</taxon>
        <taxon>Discoba</taxon>
        <taxon>Euglenozoa</taxon>
        <taxon>Kinetoplastea</taxon>
        <taxon>Metakinetoplastina</taxon>
        <taxon>Trypanosomatida</taxon>
        <taxon>Trypanosomatidae</taxon>
        <taxon>Trypanosoma</taxon>
    </lineage>
</organism>
<dbReference type="PANTHER" id="PTHR21502:SF3">
    <property type="entry name" value="CILIUM ASSEMBLY PROTEIN DZIP1L"/>
    <property type="match status" value="1"/>
</dbReference>
<feature type="coiled-coil region" evidence="3">
    <location>
        <begin position="97"/>
        <end position="131"/>
    </location>
</feature>
<evidence type="ECO:0000259" key="5">
    <source>
        <dbReference type="PROSITE" id="PS50157"/>
    </source>
</evidence>
<dbReference type="Proteomes" id="UP000266743">
    <property type="component" value="Chromosome 6"/>
</dbReference>
<dbReference type="GO" id="GO:0005737">
    <property type="term" value="C:cytoplasm"/>
    <property type="evidence" value="ECO:0007669"/>
    <property type="project" value="TreeGrafter"/>
</dbReference>
<reference evidence="6" key="1">
    <citation type="submission" date="2018-09" db="EMBL/GenBank/DDBJ databases">
        <title>whole genome sequence of T. equiperdum IVM-t1 strain.</title>
        <authorList>
            <person name="Suganuma K."/>
        </authorList>
    </citation>
    <scope>NUCLEOTIDE SEQUENCE [LARGE SCALE GENOMIC DNA]</scope>
    <source>
        <strain evidence="6">IVM-t1</strain>
    </source>
</reference>
<protein>
    <submittedName>
        <fullName evidence="6">Zinc finger protein</fullName>
    </submittedName>
</protein>
<gene>
    <name evidence="6" type="ORF">DPX39_060040300</name>
</gene>
<dbReference type="EMBL" id="QSBY01000006">
    <property type="protein sequence ID" value="RHW71823.1"/>
    <property type="molecule type" value="Genomic_DNA"/>
</dbReference>
<keyword evidence="2" id="KW-0479">Metal-binding</keyword>
<dbReference type="PROSITE" id="PS00028">
    <property type="entry name" value="ZINC_FINGER_C2H2_1"/>
    <property type="match status" value="1"/>
</dbReference>
<name>A0A3L6L5B3_9TRYP</name>
<accession>A0A3L6L5B3</accession>
<feature type="region of interest" description="Disordered" evidence="4">
    <location>
        <begin position="546"/>
        <end position="591"/>
    </location>
</feature>
<evidence type="ECO:0000256" key="2">
    <source>
        <dbReference type="PROSITE-ProRule" id="PRU00042"/>
    </source>
</evidence>
<dbReference type="GO" id="GO:0008270">
    <property type="term" value="F:zinc ion binding"/>
    <property type="evidence" value="ECO:0007669"/>
    <property type="project" value="UniProtKB-KW"/>
</dbReference>
<keyword evidence="2" id="KW-0863">Zinc-finger</keyword>
<comment type="caution">
    <text evidence="6">The sequence shown here is derived from an EMBL/GenBank/DDBJ whole genome shotgun (WGS) entry which is preliminary data.</text>
</comment>
<dbReference type="PROSITE" id="PS50157">
    <property type="entry name" value="ZINC_FINGER_C2H2_2"/>
    <property type="match status" value="1"/>
</dbReference>
<dbReference type="PANTHER" id="PTHR21502">
    <property type="entry name" value="ZINC FINGER PROTEIN DZIP1"/>
    <property type="match status" value="1"/>
</dbReference>
<evidence type="ECO:0000256" key="1">
    <source>
        <dbReference type="ARBA" id="ARBA00023054"/>
    </source>
</evidence>
<keyword evidence="1 3" id="KW-0175">Coiled coil</keyword>
<dbReference type="InterPro" id="IPR013087">
    <property type="entry name" value="Znf_C2H2_type"/>
</dbReference>
<keyword evidence="2" id="KW-0862">Zinc</keyword>
<dbReference type="AlphaFoldDB" id="A0A3L6L5B3"/>
<evidence type="ECO:0000256" key="4">
    <source>
        <dbReference type="SAM" id="MobiDB-lite"/>
    </source>
</evidence>
<sequence>MRGVRVRVGFGLAAMGFEFKLHQPPCDIAFLSVVDGPALYSSEEGTQTSMKESMIRQIGWQELDLPLEWFFSKRAYHLVRRVSRTMQCTIQYLSYRQQMLETEAKRAEEKLRDMREESDRVFAELAELREIVSMSGVKRQDPSPTNRKVAHERWRGHSRITEQLHTCLYCGNSYPSNSSLNSHMIKRHRRVQHYPLTEETTASPPESSAAIEASNDPLMAEVSQIKHDLAFLREFVTNEQRCNKRNKNDNAMLASTGNAALPVESQPCSPPPDDINISLQRKQVKQEMIIKKFQEELHATQLRVAQLEASIRQRNVGSCNFHRHCDVVNTSTAEPKVLNCVSFASPAEVYSLPSVEVLWNNASGSTTPDPYHSSLRQRSCDTGNLKVEQLTLSGNDDALSAFDTSVMLLGNKDTSALYQQGDSLDNSLEPTQGPNLRPLHFSGAVGISERVDVNGRPGHQAIVFNDETFMGFGSRSCHSAAFSHDSAILPPSASHTQFDVCGAVQSRDYSRTFPNDQPTTAPSGSGCTLVSVAPGETSIKSSVGVNSYFESERPKESSTTTKATSVSSTHVSKTDSGGSGGNFSGSSVLSMRGYGAPGIHGNYL</sequence>
<evidence type="ECO:0000256" key="3">
    <source>
        <dbReference type="SAM" id="Coils"/>
    </source>
</evidence>
<dbReference type="InterPro" id="IPR051241">
    <property type="entry name" value="DZIP_RILPL"/>
</dbReference>
<evidence type="ECO:0000313" key="6">
    <source>
        <dbReference type="EMBL" id="RHW71823.1"/>
    </source>
</evidence>
<feature type="compositionally biased region" description="Low complexity" evidence="4">
    <location>
        <begin position="557"/>
        <end position="576"/>
    </location>
</feature>
<feature type="domain" description="C2H2-type" evidence="5">
    <location>
        <begin position="165"/>
        <end position="193"/>
    </location>
</feature>